<dbReference type="InterPro" id="IPR020846">
    <property type="entry name" value="MFS_dom"/>
</dbReference>
<evidence type="ECO:0000256" key="4">
    <source>
        <dbReference type="ARBA" id="ARBA00022989"/>
    </source>
</evidence>
<evidence type="ECO:0000313" key="11">
    <source>
        <dbReference type="Proteomes" id="UP000073492"/>
    </source>
</evidence>
<dbReference type="FunFam" id="1.20.1250.20:FF:000065">
    <property type="entry name" value="Putative MFS pantothenate transporter"/>
    <property type="match status" value="1"/>
</dbReference>
<dbReference type="SUPFAM" id="SSF103473">
    <property type="entry name" value="MFS general substrate transporter"/>
    <property type="match status" value="1"/>
</dbReference>
<dbReference type="EMBL" id="LFZO01000026">
    <property type="protein sequence ID" value="KXT17052.1"/>
    <property type="molecule type" value="Genomic_DNA"/>
</dbReference>
<dbReference type="GO" id="GO:0022857">
    <property type="term" value="F:transmembrane transporter activity"/>
    <property type="evidence" value="ECO:0007669"/>
    <property type="project" value="InterPro"/>
</dbReference>
<sequence length="518" mass="57442">MRRSASTPFHRNVHSSNSVMVEEKQPVTDAAVVSGPEDSDAEQQSTIVAPWKQSRWRRIVGLFWDSVDGPPRERSYIQKLDTYMFSYMCLAYFIKQLDQTNISNAFVSGMQEDLRLYGNERNWLNTSFNIGILLGTIPAQIIQLEHIRPSIWIPSCEIFWSILVIGMGLAKNVETLYALRFLVGFAEACVFPGFAAMLGGWYGPTQLAKRAALFEQSSAIGNMFSGYLQAALHTGMNGKAGLKGWQWMFVIDGLIGIPIAVWGLFAVPDLPHTTRAFYMSKEVSIYSEKETFGANDRTQDREYGVERIERLGRAAPTKLTVRAVAEVFMNWRLWLFVLPYNMVGQAISGIKYFNLYLKAEKYSVVQINILPTAGDALSVVAALGFGILADITGCNATIVVGISLLVILANAMLAVWSIPKSALLFAFFISYAGLAAQPIVIAWGNHLAAGDPVLRQMLVACGNVASYTFNAWLPLVAFPTYDAPKYDYGYQILVMFGGLAIIGTIAMHFSRVRFAEKS</sequence>
<feature type="transmembrane region" description="Helical" evidence="8">
    <location>
        <begin position="396"/>
        <end position="416"/>
    </location>
</feature>
<feature type="transmembrane region" description="Helical" evidence="8">
    <location>
        <begin position="457"/>
        <end position="476"/>
    </location>
</feature>
<comment type="similarity">
    <text evidence="6">Belongs to the major facilitator superfamily. Allantoate permease family.</text>
</comment>
<dbReference type="PANTHER" id="PTHR43791:SF43">
    <property type="entry name" value="MAJOR FACILITATOR SUPERFAMILY (MFS) PROFILE DOMAIN-CONTAINING PROTEIN"/>
    <property type="match status" value="1"/>
</dbReference>
<feature type="transmembrane region" description="Helical" evidence="8">
    <location>
        <begin position="245"/>
        <end position="267"/>
    </location>
</feature>
<accession>A0A139IR25</accession>
<keyword evidence="3 8" id="KW-0812">Transmembrane</keyword>
<name>A0A139IR25_9PEZI</name>
<protein>
    <recommendedName>
        <fullName evidence="9">Major facilitator superfamily (MFS) profile domain-containing protein</fullName>
    </recommendedName>
</protein>
<feature type="compositionally biased region" description="Polar residues" evidence="7">
    <location>
        <begin position="1"/>
        <end position="19"/>
    </location>
</feature>
<proteinExistence type="inferred from homology"/>
<comment type="subcellular location">
    <subcellularLocation>
        <location evidence="1">Membrane</location>
        <topology evidence="1">Multi-pass membrane protein</topology>
    </subcellularLocation>
</comment>
<comment type="caution">
    <text evidence="10">The sequence shown here is derived from an EMBL/GenBank/DDBJ whole genome shotgun (WGS) entry which is preliminary data.</text>
</comment>
<feature type="transmembrane region" description="Helical" evidence="8">
    <location>
        <begin position="150"/>
        <end position="169"/>
    </location>
</feature>
<dbReference type="Gene3D" id="1.20.1250.20">
    <property type="entry name" value="MFS general substrate transporter like domains"/>
    <property type="match status" value="1"/>
</dbReference>
<evidence type="ECO:0000256" key="6">
    <source>
        <dbReference type="ARBA" id="ARBA00037968"/>
    </source>
</evidence>
<evidence type="ECO:0000256" key="5">
    <source>
        <dbReference type="ARBA" id="ARBA00023136"/>
    </source>
</evidence>
<organism evidence="10 11">
    <name type="scientific">Pseudocercospora musae</name>
    <dbReference type="NCBI Taxonomy" id="113226"/>
    <lineage>
        <taxon>Eukaryota</taxon>
        <taxon>Fungi</taxon>
        <taxon>Dikarya</taxon>
        <taxon>Ascomycota</taxon>
        <taxon>Pezizomycotina</taxon>
        <taxon>Dothideomycetes</taxon>
        <taxon>Dothideomycetidae</taxon>
        <taxon>Mycosphaerellales</taxon>
        <taxon>Mycosphaerellaceae</taxon>
        <taxon>Pseudocercospora</taxon>
    </lineage>
</organism>
<keyword evidence="11" id="KW-1185">Reference proteome</keyword>
<feature type="transmembrane region" description="Helical" evidence="8">
    <location>
        <begin position="422"/>
        <end position="445"/>
    </location>
</feature>
<keyword evidence="5 8" id="KW-0472">Membrane</keyword>
<evidence type="ECO:0000256" key="2">
    <source>
        <dbReference type="ARBA" id="ARBA00022448"/>
    </source>
</evidence>
<dbReference type="OrthoDB" id="3639251at2759"/>
<evidence type="ECO:0000256" key="1">
    <source>
        <dbReference type="ARBA" id="ARBA00004141"/>
    </source>
</evidence>
<dbReference type="PANTHER" id="PTHR43791">
    <property type="entry name" value="PERMEASE-RELATED"/>
    <property type="match status" value="1"/>
</dbReference>
<evidence type="ECO:0000259" key="9">
    <source>
        <dbReference type="PROSITE" id="PS50850"/>
    </source>
</evidence>
<gene>
    <name evidence="10" type="ORF">AC579_4323</name>
</gene>
<keyword evidence="4 8" id="KW-1133">Transmembrane helix</keyword>
<feature type="transmembrane region" description="Helical" evidence="8">
    <location>
        <begin position="181"/>
        <end position="202"/>
    </location>
</feature>
<feature type="transmembrane region" description="Helical" evidence="8">
    <location>
        <begin position="333"/>
        <end position="353"/>
    </location>
</feature>
<evidence type="ECO:0000256" key="8">
    <source>
        <dbReference type="SAM" id="Phobius"/>
    </source>
</evidence>
<feature type="domain" description="Major facilitator superfamily (MFS) profile" evidence="9">
    <location>
        <begin position="84"/>
        <end position="515"/>
    </location>
</feature>
<dbReference type="InterPro" id="IPR011701">
    <property type="entry name" value="MFS"/>
</dbReference>
<feature type="transmembrane region" description="Helical" evidence="8">
    <location>
        <begin position="123"/>
        <end position="144"/>
    </location>
</feature>
<evidence type="ECO:0000313" key="10">
    <source>
        <dbReference type="EMBL" id="KXT17052.1"/>
    </source>
</evidence>
<evidence type="ECO:0000256" key="3">
    <source>
        <dbReference type="ARBA" id="ARBA00022692"/>
    </source>
</evidence>
<dbReference type="Pfam" id="PF07690">
    <property type="entry name" value="MFS_1"/>
    <property type="match status" value="1"/>
</dbReference>
<dbReference type="Proteomes" id="UP000073492">
    <property type="component" value="Unassembled WGS sequence"/>
</dbReference>
<feature type="transmembrane region" description="Helical" evidence="8">
    <location>
        <begin position="488"/>
        <end position="509"/>
    </location>
</feature>
<reference evidence="10 11" key="1">
    <citation type="submission" date="2015-07" db="EMBL/GenBank/DDBJ databases">
        <title>Comparative genomics of the Sigatoka disease complex on banana suggests a link between parallel evolutionary changes in Pseudocercospora fijiensis and Pseudocercospora eumusae and increased virulence on the banana host.</title>
        <authorList>
            <person name="Chang T.-C."/>
            <person name="Salvucci A."/>
            <person name="Crous P.W."/>
            <person name="Stergiopoulos I."/>
        </authorList>
    </citation>
    <scope>NUCLEOTIDE SEQUENCE [LARGE SCALE GENOMIC DNA]</scope>
    <source>
        <strain evidence="10 11">CBS 116634</strain>
    </source>
</reference>
<feature type="transmembrane region" description="Helical" evidence="8">
    <location>
        <begin position="365"/>
        <end position="389"/>
    </location>
</feature>
<dbReference type="InterPro" id="IPR036259">
    <property type="entry name" value="MFS_trans_sf"/>
</dbReference>
<dbReference type="AlphaFoldDB" id="A0A139IR25"/>
<dbReference type="PROSITE" id="PS50850">
    <property type="entry name" value="MFS"/>
    <property type="match status" value="1"/>
</dbReference>
<evidence type="ECO:0000256" key="7">
    <source>
        <dbReference type="SAM" id="MobiDB-lite"/>
    </source>
</evidence>
<feature type="region of interest" description="Disordered" evidence="7">
    <location>
        <begin position="1"/>
        <end position="44"/>
    </location>
</feature>
<keyword evidence="2" id="KW-0813">Transport</keyword>
<dbReference type="GO" id="GO:0016020">
    <property type="term" value="C:membrane"/>
    <property type="evidence" value="ECO:0007669"/>
    <property type="project" value="UniProtKB-SubCell"/>
</dbReference>